<dbReference type="InterPro" id="IPR043148">
    <property type="entry name" value="TagF_C"/>
</dbReference>
<dbReference type="GO" id="GO:0016020">
    <property type="term" value="C:membrane"/>
    <property type="evidence" value="ECO:0007669"/>
    <property type="project" value="InterPro"/>
</dbReference>
<keyword evidence="2" id="KW-1185">Reference proteome</keyword>
<dbReference type="Pfam" id="PF04464">
    <property type="entry name" value="Glyphos_transf"/>
    <property type="match status" value="1"/>
</dbReference>
<organism evidence="1 2">
    <name type="scientific">Frateuria terrea</name>
    <dbReference type="NCBI Taxonomy" id="529704"/>
    <lineage>
        <taxon>Bacteria</taxon>
        <taxon>Pseudomonadati</taxon>
        <taxon>Pseudomonadota</taxon>
        <taxon>Gammaproteobacteria</taxon>
        <taxon>Lysobacterales</taxon>
        <taxon>Rhodanobacteraceae</taxon>
        <taxon>Frateuria</taxon>
    </lineage>
</organism>
<protein>
    <submittedName>
        <fullName evidence="1">CDP-glycerol glycerophosphotransferase, TagB/SpsB family</fullName>
    </submittedName>
</protein>
<evidence type="ECO:0000313" key="2">
    <source>
        <dbReference type="Proteomes" id="UP000199420"/>
    </source>
</evidence>
<dbReference type="STRING" id="529704.SAMN02927913_1323"/>
<dbReference type="AlphaFoldDB" id="A0A1H6SJK8"/>
<dbReference type="InterPro" id="IPR016886">
    <property type="entry name" value="UCP028458_glyceroPtfrase"/>
</dbReference>
<sequence length="347" mass="38575">MDACLLFATELYALPILRPLAAAAQREGQRVGWVVPESVARYLHQGETRLRSSRAVRALAPRAVFCASNWVPPAFPGAKVQVFHGFNAEKREPDRGHFRLRGFFDLYCTQGPATTAPFEALAREHRYFAVAETGWPKLDPLFAPPLDASSLRPADGKPVAMYAATFTESLSSARATLDVLRTLTARGDRHWLLTLHPKCEPELIARYRALEGPFARFFESDRLLDMLRAADVLVCDTSSVIDEFAVQLKPVVTLRNRRPKPFMLDVAEPAQVDAAIDTALSHPPALVQALADHAAAIHPYRDGRSSERVLAATDRLLAGGYGPLARKPLNLWRRWQASRDVRLLLPD</sequence>
<dbReference type="PIRSF" id="PIRSF028458">
    <property type="entry name" value="UCP028458_glyceroPtfrase"/>
    <property type="match status" value="1"/>
</dbReference>
<dbReference type="SUPFAM" id="SSF53756">
    <property type="entry name" value="UDP-Glycosyltransferase/glycogen phosphorylase"/>
    <property type="match status" value="1"/>
</dbReference>
<accession>A0A1H6SJK8</accession>
<dbReference type="InterPro" id="IPR007554">
    <property type="entry name" value="Glycerophosphate_synth"/>
</dbReference>
<dbReference type="RefSeq" id="WP_091335115.1">
    <property type="nucleotide sequence ID" value="NZ_FNYC01000002.1"/>
</dbReference>
<name>A0A1H6SJK8_9GAMM</name>
<dbReference type="OrthoDB" id="6212418at2"/>
<gene>
    <name evidence="1" type="ORF">SAMN04487997_1408</name>
</gene>
<keyword evidence="1" id="KW-0808">Transferase</keyword>
<reference evidence="1 2" key="1">
    <citation type="submission" date="2016-10" db="EMBL/GenBank/DDBJ databases">
        <authorList>
            <person name="de Groot N.N."/>
        </authorList>
    </citation>
    <scope>NUCLEOTIDE SEQUENCE [LARGE SCALE GENOMIC DNA]</scope>
    <source>
        <strain evidence="1 2">DSM 26515</strain>
    </source>
</reference>
<evidence type="ECO:0000313" key="1">
    <source>
        <dbReference type="EMBL" id="SEI67096.1"/>
    </source>
</evidence>
<proteinExistence type="predicted"/>
<dbReference type="Proteomes" id="UP000199420">
    <property type="component" value="Unassembled WGS sequence"/>
</dbReference>
<dbReference type="EMBL" id="FNYC01000002">
    <property type="protein sequence ID" value="SEI67096.1"/>
    <property type="molecule type" value="Genomic_DNA"/>
</dbReference>
<dbReference type="Gene3D" id="3.40.50.12580">
    <property type="match status" value="1"/>
</dbReference>
<dbReference type="GO" id="GO:0047355">
    <property type="term" value="F:CDP-glycerol glycerophosphotransferase activity"/>
    <property type="evidence" value="ECO:0007669"/>
    <property type="project" value="InterPro"/>
</dbReference>